<dbReference type="GO" id="GO:0042800">
    <property type="term" value="F:histone H3K4 methyltransferase activity"/>
    <property type="evidence" value="ECO:0007669"/>
    <property type="project" value="TreeGrafter"/>
</dbReference>
<comment type="caution">
    <text evidence="1">The sequence shown here is derived from an EMBL/GenBank/DDBJ whole genome shotgun (WGS) entry which is preliminary data.</text>
</comment>
<dbReference type="GO" id="GO:0031297">
    <property type="term" value="P:replication fork processing"/>
    <property type="evidence" value="ECO:0007669"/>
    <property type="project" value="TreeGrafter"/>
</dbReference>
<dbReference type="InterPro" id="IPR036397">
    <property type="entry name" value="RNaseH_sf"/>
</dbReference>
<dbReference type="GO" id="GO:0000793">
    <property type="term" value="C:condensed chromosome"/>
    <property type="evidence" value="ECO:0007669"/>
    <property type="project" value="TreeGrafter"/>
</dbReference>
<keyword evidence="2" id="KW-1185">Reference proteome</keyword>
<dbReference type="GO" id="GO:0035861">
    <property type="term" value="C:site of double-strand break"/>
    <property type="evidence" value="ECO:0007669"/>
    <property type="project" value="TreeGrafter"/>
</dbReference>
<evidence type="ECO:0000313" key="1">
    <source>
        <dbReference type="EMBL" id="GBP06373.1"/>
    </source>
</evidence>
<dbReference type="InterPro" id="IPR001888">
    <property type="entry name" value="Transposase_1"/>
</dbReference>
<dbReference type="GO" id="GO:0044774">
    <property type="term" value="P:mitotic DNA integrity checkpoint signaling"/>
    <property type="evidence" value="ECO:0007669"/>
    <property type="project" value="TreeGrafter"/>
</dbReference>
<dbReference type="GO" id="GO:0000014">
    <property type="term" value="F:single-stranded DNA endodeoxyribonuclease activity"/>
    <property type="evidence" value="ECO:0007669"/>
    <property type="project" value="TreeGrafter"/>
</dbReference>
<dbReference type="AlphaFoldDB" id="A0A4C1SVW2"/>
<dbReference type="Pfam" id="PF01359">
    <property type="entry name" value="Transposase_1"/>
    <property type="match status" value="1"/>
</dbReference>
<dbReference type="PANTHER" id="PTHR46060">
    <property type="entry name" value="MARINER MOS1 TRANSPOSASE-LIKE PROTEIN"/>
    <property type="match status" value="1"/>
</dbReference>
<name>A0A4C1SVW2_EUMVA</name>
<organism evidence="1 2">
    <name type="scientific">Eumeta variegata</name>
    <name type="common">Bagworm moth</name>
    <name type="synonym">Eumeta japonica</name>
    <dbReference type="NCBI Taxonomy" id="151549"/>
    <lineage>
        <taxon>Eukaryota</taxon>
        <taxon>Metazoa</taxon>
        <taxon>Ecdysozoa</taxon>
        <taxon>Arthropoda</taxon>
        <taxon>Hexapoda</taxon>
        <taxon>Insecta</taxon>
        <taxon>Pterygota</taxon>
        <taxon>Neoptera</taxon>
        <taxon>Endopterygota</taxon>
        <taxon>Lepidoptera</taxon>
        <taxon>Glossata</taxon>
        <taxon>Ditrysia</taxon>
        <taxon>Tineoidea</taxon>
        <taxon>Psychidae</taxon>
        <taxon>Oiketicinae</taxon>
        <taxon>Eumeta</taxon>
    </lineage>
</organism>
<dbReference type="OrthoDB" id="616263at2759"/>
<dbReference type="Proteomes" id="UP000299102">
    <property type="component" value="Unassembled WGS sequence"/>
</dbReference>
<dbReference type="GO" id="GO:0046975">
    <property type="term" value="F:histone H3K36 methyltransferase activity"/>
    <property type="evidence" value="ECO:0007669"/>
    <property type="project" value="TreeGrafter"/>
</dbReference>
<evidence type="ECO:0000313" key="2">
    <source>
        <dbReference type="Proteomes" id="UP000299102"/>
    </source>
</evidence>
<dbReference type="EMBL" id="BGZK01000022">
    <property type="protein sequence ID" value="GBP06373.1"/>
    <property type="molecule type" value="Genomic_DNA"/>
</dbReference>
<dbReference type="GO" id="GO:0015074">
    <property type="term" value="P:DNA integration"/>
    <property type="evidence" value="ECO:0007669"/>
    <property type="project" value="TreeGrafter"/>
</dbReference>
<sequence>MVKRQAQTITKLGLTRNKLMLYVWCDWKSIIHYELLPPGKTINSGLYYQQLMRLRREVEKKRPELINRKGVDFHHDKARPDTSLAT</sequence>
<reference evidence="1 2" key="1">
    <citation type="journal article" date="2019" name="Commun. Biol.">
        <title>The bagworm genome reveals a unique fibroin gene that provides high tensile strength.</title>
        <authorList>
            <person name="Kono N."/>
            <person name="Nakamura H."/>
            <person name="Ohtoshi R."/>
            <person name="Tomita M."/>
            <person name="Numata K."/>
            <person name="Arakawa K."/>
        </authorList>
    </citation>
    <scope>NUCLEOTIDE SEQUENCE [LARGE SCALE GENOMIC DNA]</scope>
</reference>
<dbReference type="GO" id="GO:0000729">
    <property type="term" value="P:DNA double-strand break processing"/>
    <property type="evidence" value="ECO:0007669"/>
    <property type="project" value="TreeGrafter"/>
</dbReference>
<dbReference type="GO" id="GO:0044547">
    <property type="term" value="F:DNA topoisomerase binding"/>
    <property type="evidence" value="ECO:0007669"/>
    <property type="project" value="TreeGrafter"/>
</dbReference>
<dbReference type="PANTHER" id="PTHR46060:SF2">
    <property type="entry name" value="HISTONE-LYSINE N-METHYLTRANSFERASE SETMAR"/>
    <property type="match status" value="1"/>
</dbReference>
<dbReference type="GO" id="GO:0003697">
    <property type="term" value="F:single-stranded DNA binding"/>
    <property type="evidence" value="ECO:0007669"/>
    <property type="project" value="TreeGrafter"/>
</dbReference>
<dbReference type="GO" id="GO:0006303">
    <property type="term" value="P:double-strand break repair via nonhomologous end joining"/>
    <property type="evidence" value="ECO:0007669"/>
    <property type="project" value="TreeGrafter"/>
</dbReference>
<protein>
    <submittedName>
        <fullName evidence="1">Mariner Mos1 transposase</fullName>
    </submittedName>
</protein>
<gene>
    <name evidence="1" type="ORF">EVAR_4530_1</name>
</gene>
<dbReference type="InterPro" id="IPR052709">
    <property type="entry name" value="Transposase-MT_Hybrid"/>
</dbReference>
<proteinExistence type="predicted"/>
<dbReference type="Gene3D" id="3.30.420.10">
    <property type="entry name" value="Ribonuclease H-like superfamily/Ribonuclease H"/>
    <property type="match status" value="1"/>
</dbReference>
<dbReference type="GO" id="GO:0005634">
    <property type="term" value="C:nucleus"/>
    <property type="evidence" value="ECO:0007669"/>
    <property type="project" value="TreeGrafter"/>
</dbReference>
<dbReference type="GO" id="GO:0003690">
    <property type="term" value="F:double-stranded DNA binding"/>
    <property type="evidence" value="ECO:0007669"/>
    <property type="project" value="TreeGrafter"/>
</dbReference>
<accession>A0A4C1SVW2</accession>